<protein>
    <submittedName>
        <fullName evidence="6">Invasion protein</fullName>
    </submittedName>
</protein>
<comment type="subcellular location">
    <subcellularLocation>
        <location evidence="1">Membrane</location>
        <topology evidence="1">Multi-pass membrane protein</topology>
    </subcellularLocation>
</comment>
<gene>
    <name evidence="6" type="ORF">SVTN_37820</name>
</gene>
<dbReference type="EMBL" id="CP010407">
    <property type="protein sequence ID" value="AJF69181.1"/>
    <property type="molecule type" value="Genomic_DNA"/>
</dbReference>
<keyword evidence="2 5" id="KW-0812">Transmembrane</keyword>
<sequence>MTTAQITLAALLTLVFLSLGAAKIAAVPFMRRAAAHLGVSPGLYRVVGALEVAGAVGLALGLTSAPIGVAAAIGLALLMTAAAVVHLRHGDPPVRALPAAVLALTAVAYAGVAIGTG</sequence>
<keyword evidence="4 5" id="KW-0472">Membrane</keyword>
<dbReference type="GO" id="GO:0016020">
    <property type="term" value="C:membrane"/>
    <property type="evidence" value="ECO:0007669"/>
    <property type="project" value="UniProtKB-SubCell"/>
</dbReference>
<dbReference type="Pfam" id="PF13564">
    <property type="entry name" value="DoxX_2"/>
    <property type="match status" value="1"/>
</dbReference>
<evidence type="ECO:0000313" key="6">
    <source>
        <dbReference type="EMBL" id="AJF69181.1"/>
    </source>
</evidence>
<proteinExistence type="predicted"/>
<dbReference type="Proteomes" id="UP000031774">
    <property type="component" value="Chromosome"/>
</dbReference>
<evidence type="ECO:0000256" key="5">
    <source>
        <dbReference type="SAM" id="Phobius"/>
    </source>
</evidence>
<keyword evidence="7" id="KW-1185">Reference proteome</keyword>
<feature type="transmembrane region" description="Helical" evidence="5">
    <location>
        <begin position="67"/>
        <end position="85"/>
    </location>
</feature>
<evidence type="ECO:0000256" key="3">
    <source>
        <dbReference type="ARBA" id="ARBA00022989"/>
    </source>
</evidence>
<name>A0A0B5I9F6_9ACTN</name>
<evidence type="ECO:0000313" key="7">
    <source>
        <dbReference type="Proteomes" id="UP000031774"/>
    </source>
</evidence>
<reference evidence="6 7" key="1">
    <citation type="submission" date="2014-12" db="EMBL/GenBank/DDBJ databases">
        <title>Complete genome sequence of Streptomyces vietnamensis strain GIMV4.0001, a genetic manipulable producer of the benzoisochromanequinone antibiotic granaticin.</title>
        <authorList>
            <person name="Deng M.R."/>
            <person name="Guo J."/>
            <person name="Ma L.Y."/>
            <person name="Feng G.D."/>
            <person name="Mo C.Y."/>
            <person name="Zhu H.H."/>
        </authorList>
    </citation>
    <scope>NUCLEOTIDE SEQUENCE [LARGE SCALE GENOMIC DNA]</scope>
    <source>
        <strain evidence="7">GIMV4.0001</strain>
    </source>
</reference>
<dbReference type="HOGENOM" id="CLU_126433_5_1_11"/>
<evidence type="ECO:0000256" key="4">
    <source>
        <dbReference type="ARBA" id="ARBA00023136"/>
    </source>
</evidence>
<dbReference type="InterPro" id="IPR032808">
    <property type="entry name" value="DoxX"/>
</dbReference>
<evidence type="ECO:0000256" key="1">
    <source>
        <dbReference type="ARBA" id="ARBA00004141"/>
    </source>
</evidence>
<keyword evidence="3 5" id="KW-1133">Transmembrane helix</keyword>
<dbReference type="KEGG" id="svt:SVTN_37820"/>
<accession>A0A0B5I9F6</accession>
<evidence type="ECO:0000256" key="2">
    <source>
        <dbReference type="ARBA" id="ARBA00022692"/>
    </source>
</evidence>
<feature type="transmembrane region" description="Helical" evidence="5">
    <location>
        <begin position="97"/>
        <end position="116"/>
    </location>
</feature>
<organism evidence="6 7">
    <name type="scientific">Streptomyces vietnamensis</name>
    <dbReference type="NCBI Taxonomy" id="362257"/>
    <lineage>
        <taxon>Bacteria</taxon>
        <taxon>Bacillati</taxon>
        <taxon>Actinomycetota</taxon>
        <taxon>Actinomycetes</taxon>
        <taxon>Kitasatosporales</taxon>
        <taxon>Streptomycetaceae</taxon>
        <taxon>Streptomyces</taxon>
    </lineage>
</organism>
<dbReference type="STRING" id="362257.SVTN_37820"/>
<dbReference type="RefSeq" id="WP_041133100.1">
    <property type="nucleotide sequence ID" value="NZ_CP010407.1"/>
</dbReference>
<dbReference type="AlphaFoldDB" id="A0A0B5I9F6"/>